<evidence type="ECO:0000313" key="10">
    <source>
        <dbReference type="EMBL" id="RYQ19723.1"/>
    </source>
</evidence>
<dbReference type="PROSITE" id="PS00761">
    <property type="entry name" value="SPASE_I_3"/>
    <property type="match status" value="1"/>
</dbReference>
<evidence type="ECO:0000259" key="9">
    <source>
        <dbReference type="Pfam" id="PF10502"/>
    </source>
</evidence>
<comment type="catalytic activity">
    <reaction evidence="1 7">
        <text>Cleavage of hydrophobic, N-terminal signal or leader sequences from secreted and periplasmic proteins.</text>
        <dbReference type="EC" id="3.4.21.89"/>
    </reaction>
</comment>
<evidence type="ECO:0000256" key="5">
    <source>
        <dbReference type="ARBA" id="ARBA00022801"/>
    </source>
</evidence>
<comment type="caution">
    <text evidence="10">The sequence shown here is derived from an EMBL/GenBank/DDBJ whole genome shotgun (WGS) entry which is preliminary data.</text>
</comment>
<feature type="domain" description="Peptidase S26" evidence="9">
    <location>
        <begin position="39"/>
        <end position="212"/>
    </location>
</feature>
<feature type="active site" evidence="6">
    <location>
        <position position="69"/>
    </location>
</feature>
<evidence type="ECO:0000256" key="1">
    <source>
        <dbReference type="ARBA" id="ARBA00000677"/>
    </source>
</evidence>
<name>A0A4Q5A8G2_9BIFI</name>
<comment type="subcellular location">
    <subcellularLocation>
        <location evidence="2">Cell membrane</location>
        <topology evidence="2">Single-pass type II membrane protein</topology>
    </subcellularLocation>
    <subcellularLocation>
        <location evidence="7">Membrane</location>
        <topology evidence="7">Single-pass type II membrane protein</topology>
    </subcellularLocation>
</comment>
<dbReference type="GO" id="GO:0006465">
    <property type="term" value="P:signal peptide processing"/>
    <property type="evidence" value="ECO:0007669"/>
    <property type="project" value="InterPro"/>
</dbReference>
<dbReference type="InterPro" id="IPR019533">
    <property type="entry name" value="Peptidase_S26"/>
</dbReference>
<dbReference type="EMBL" id="RYUN01000009">
    <property type="protein sequence ID" value="RYQ19723.1"/>
    <property type="molecule type" value="Genomic_DNA"/>
</dbReference>
<feature type="region of interest" description="Disordered" evidence="8">
    <location>
        <begin position="1"/>
        <end position="29"/>
    </location>
</feature>
<feature type="active site" evidence="6">
    <location>
        <position position="118"/>
    </location>
</feature>
<keyword evidence="7" id="KW-0472">Membrane</keyword>
<protein>
    <recommendedName>
        <fullName evidence="4 7">Signal peptidase I</fullName>
        <ecNumber evidence="4 7">3.4.21.89</ecNumber>
    </recommendedName>
</protein>
<dbReference type="Pfam" id="PF10502">
    <property type="entry name" value="Peptidase_S26"/>
    <property type="match status" value="1"/>
</dbReference>
<dbReference type="CDD" id="cd06530">
    <property type="entry name" value="S26_SPase_I"/>
    <property type="match status" value="1"/>
</dbReference>
<dbReference type="NCBIfam" id="TIGR02227">
    <property type="entry name" value="sigpep_I_bact"/>
    <property type="match status" value="1"/>
</dbReference>
<accession>A0A4Q5A8G2</accession>
<keyword evidence="7" id="KW-0645">Protease</keyword>
<gene>
    <name evidence="10" type="ORF">PG2054B_1480</name>
</gene>
<dbReference type="GO" id="GO:0005886">
    <property type="term" value="C:plasma membrane"/>
    <property type="evidence" value="ECO:0007669"/>
    <property type="project" value="UniProtKB-SubCell"/>
</dbReference>
<keyword evidence="7" id="KW-1133">Transmembrane helix</keyword>
<dbReference type="InterPro" id="IPR019758">
    <property type="entry name" value="Pept_S26A_signal_pept_1_CS"/>
</dbReference>
<evidence type="ECO:0000256" key="8">
    <source>
        <dbReference type="SAM" id="MobiDB-lite"/>
    </source>
</evidence>
<proteinExistence type="inferred from homology"/>
<reference evidence="10 11" key="1">
    <citation type="submission" date="2018-12" db="EMBL/GenBank/DDBJ databases">
        <title>Unveiling genomic diversity among members of the Bifidobacterium pseudolongum species, a widely distributed gut commensal of the animal kingdom.</title>
        <authorList>
            <person name="Lugli G.A."/>
            <person name="Duranti S."/>
            <person name="Albert K."/>
            <person name="Mancabelli L."/>
            <person name="Napoli S."/>
            <person name="Viappiani A."/>
            <person name="Anzalone R."/>
            <person name="Longhi G."/>
            <person name="Milani C."/>
            <person name="Turroni F."/>
            <person name="Alessandri G."/>
            <person name="Sela D.A."/>
            <person name="Van Sinderen D."/>
            <person name="Ventura M."/>
        </authorList>
    </citation>
    <scope>NUCLEOTIDE SEQUENCE [LARGE SCALE GENOMIC DNA]</scope>
    <source>
        <strain evidence="10 11">2054B</strain>
    </source>
</reference>
<dbReference type="SUPFAM" id="SSF51306">
    <property type="entry name" value="LexA/Signal peptidase"/>
    <property type="match status" value="1"/>
</dbReference>
<evidence type="ECO:0000313" key="11">
    <source>
        <dbReference type="Proteomes" id="UP000294221"/>
    </source>
</evidence>
<evidence type="ECO:0000256" key="6">
    <source>
        <dbReference type="PIRSR" id="PIRSR600223-1"/>
    </source>
</evidence>
<evidence type="ECO:0000256" key="7">
    <source>
        <dbReference type="RuleBase" id="RU362042"/>
    </source>
</evidence>
<dbReference type="EC" id="3.4.21.89" evidence="4 7"/>
<evidence type="ECO:0000256" key="2">
    <source>
        <dbReference type="ARBA" id="ARBA00004401"/>
    </source>
</evidence>
<dbReference type="Gene3D" id="2.10.109.10">
    <property type="entry name" value="Umud Fragment, subunit A"/>
    <property type="match status" value="1"/>
</dbReference>
<dbReference type="InterPro" id="IPR036286">
    <property type="entry name" value="LexA/Signal_pep-like_sf"/>
</dbReference>
<dbReference type="PANTHER" id="PTHR43390:SF1">
    <property type="entry name" value="CHLOROPLAST PROCESSING PEPTIDASE"/>
    <property type="match status" value="1"/>
</dbReference>
<dbReference type="AlphaFoldDB" id="A0A4Q5A8G2"/>
<keyword evidence="5 7" id="KW-0378">Hydrolase</keyword>
<comment type="similarity">
    <text evidence="3 7">Belongs to the peptidase S26 family.</text>
</comment>
<dbReference type="GO" id="GO:0004252">
    <property type="term" value="F:serine-type endopeptidase activity"/>
    <property type="evidence" value="ECO:0007669"/>
    <property type="project" value="InterPro"/>
</dbReference>
<organism evidence="10 11">
    <name type="scientific">Bifidobacterium pseudolongum subsp. pseudolongum</name>
    <dbReference type="NCBI Taxonomy" id="31954"/>
    <lineage>
        <taxon>Bacteria</taxon>
        <taxon>Bacillati</taxon>
        <taxon>Actinomycetota</taxon>
        <taxon>Actinomycetes</taxon>
        <taxon>Bifidobacteriales</taxon>
        <taxon>Bifidobacteriaceae</taxon>
        <taxon>Bifidobacterium</taxon>
    </lineage>
</organism>
<dbReference type="RefSeq" id="WP_101428951.1">
    <property type="nucleotide sequence ID" value="NZ_PCHF01000006.1"/>
</dbReference>
<dbReference type="GO" id="GO:0009003">
    <property type="term" value="F:signal peptidase activity"/>
    <property type="evidence" value="ECO:0007669"/>
    <property type="project" value="UniProtKB-EC"/>
</dbReference>
<dbReference type="PANTHER" id="PTHR43390">
    <property type="entry name" value="SIGNAL PEPTIDASE I"/>
    <property type="match status" value="1"/>
</dbReference>
<sequence>MTSSDSHNTEPHTKTDAAGTDGAMQTAPEPHHSVGRMILEYLPWIVVPIVVVVLLRMFVFTMYEIPSSSMENTLRVGDRVMVVKPTIAKPERGDIITFKDPGGWLPSNEKKRSDILIKRLIGMPGDTVECAGHGAPIMVNGEPLDESAYLQEGMAPSEIPFSVTVPEGRVFVLGDNRSNSADSRYHLNDVGTDGTGTVPMDNITGVSKLIYWPFSHWSVTR</sequence>
<evidence type="ECO:0000256" key="4">
    <source>
        <dbReference type="ARBA" id="ARBA00013208"/>
    </source>
</evidence>
<feature type="transmembrane region" description="Helical" evidence="7">
    <location>
        <begin position="41"/>
        <end position="63"/>
    </location>
</feature>
<dbReference type="PRINTS" id="PR00727">
    <property type="entry name" value="LEADERPTASE"/>
</dbReference>
<evidence type="ECO:0000256" key="3">
    <source>
        <dbReference type="ARBA" id="ARBA00009370"/>
    </source>
</evidence>
<keyword evidence="7" id="KW-0812">Transmembrane</keyword>
<dbReference type="InterPro" id="IPR000223">
    <property type="entry name" value="Pept_S26A_signal_pept_1"/>
</dbReference>
<dbReference type="Proteomes" id="UP000294221">
    <property type="component" value="Unassembled WGS sequence"/>
</dbReference>